<name>A0ABS1QEF1_9FLAO</name>
<sequence>MKKMISIRGKYKIITRRNLTVFHKAFGRAYHRTVFFPEIRIAGKWVQECGFEAGDRVAVTVYRNQIVLRKI</sequence>
<gene>
    <name evidence="2" type="ORF">JET18_08995</name>
</gene>
<evidence type="ECO:0000313" key="3">
    <source>
        <dbReference type="Proteomes" id="UP000661696"/>
    </source>
</evidence>
<proteinExistence type="predicted"/>
<accession>A0ABS1QEF1</accession>
<feature type="domain" description="Toxin SymE-like" evidence="1">
    <location>
        <begin position="35"/>
        <end position="69"/>
    </location>
</feature>
<evidence type="ECO:0000259" key="1">
    <source>
        <dbReference type="Pfam" id="PF08845"/>
    </source>
</evidence>
<evidence type="ECO:0000313" key="2">
    <source>
        <dbReference type="EMBL" id="MBL1220972.1"/>
    </source>
</evidence>
<dbReference type="Pfam" id="PF08845">
    <property type="entry name" value="SymE_toxin"/>
    <property type="match status" value="1"/>
</dbReference>
<dbReference type="RefSeq" id="WP_202090268.1">
    <property type="nucleotide sequence ID" value="NZ_JAELVM010000001.1"/>
</dbReference>
<comment type="caution">
    <text evidence="2">The sequence shown here is derived from an EMBL/GenBank/DDBJ whole genome shotgun (WGS) entry which is preliminary data.</text>
</comment>
<dbReference type="InterPro" id="IPR014944">
    <property type="entry name" value="Toxin_SymE-like"/>
</dbReference>
<dbReference type="Proteomes" id="UP000661696">
    <property type="component" value="Unassembled WGS sequence"/>
</dbReference>
<dbReference type="EMBL" id="JAELVM010000001">
    <property type="protein sequence ID" value="MBL1220972.1"/>
    <property type="molecule type" value="Genomic_DNA"/>
</dbReference>
<reference evidence="2 3" key="1">
    <citation type="submission" date="2020-12" db="EMBL/GenBank/DDBJ databases">
        <title>Chryseobacterium endoalhailicus sp. nov., isolated from seed of leguminous plant.</title>
        <authorList>
            <person name="Zhang X."/>
        </authorList>
    </citation>
    <scope>NUCLEOTIDE SEQUENCE [LARGE SCALE GENOMIC DNA]</scope>
    <source>
        <strain evidence="2 3">L7</strain>
    </source>
</reference>
<organism evidence="2 3">
    <name type="scientific">Chryseobacterium endalhagicum</name>
    <dbReference type="NCBI Taxonomy" id="2797638"/>
    <lineage>
        <taxon>Bacteria</taxon>
        <taxon>Pseudomonadati</taxon>
        <taxon>Bacteroidota</taxon>
        <taxon>Flavobacteriia</taxon>
        <taxon>Flavobacteriales</taxon>
        <taxon>Weeksellaceae</taxon>
        <taxon>Chryseobacterium group</taxon>
        <taxon>Chryseobacterium</taxon>
    </lineage>
</organism>
<protein>
    <submittedName>
        <fullName evidence="2">SymE family type I addiction module toxin</fullName>
    </submittedName>
</protein>
<keyword evidence="3" id="KW-1185">Reference proteome</keyword>